<proteinExistence type="predicted"/>
<keyword evidence="3" id="KW-1185">Reference proteome</keyword>
<dbReference type="Gene3D" id="2.60.260.40">
    <property type="entry name" value="q5lls5 like domains"/>
    <property type="match status" value="1"/>
</dbReference>
<dbReference type="EMBL" id="JBHRXN010000009">
    <property type="protein sequence ID" value="MFC3531337.1"/>
    <property type="molecule type" value="Genomic_DNA"/>
</dbReference>
<keyword evidence="2" id="KW-0862">Zinc</keyword>
<evidence type="ECO:0000259" key="1">
    <source>
        <dbReference type="Pfam" id="PF10276"/>
    </source>
</evidence>
<organism evidence="2 3">
    <name type="scientific">Vogesella facilis</name>
    <dbReference type="NCBI Taxonomy" id="1655232"/>
    <lineage>
        <taxon>Bacteria</taxon>
        <taxon>Pseudomonadati</taxon>
        <taxon>Pseudomonadota</taxon>
        <taxon>Betaproteobacteria</taxon>
        <taxon>Neisseriales</taxon>
        <taxon>Chromobacteriaceae</taxon>
        <taxon>Vogesella</taxon>
    </lineage>
</organism>
<evidence type="ECO:0000313" key="3">
    <source>
        <dbReference type="Proteomes" id="UP001595741"/>
    </source>
</evidence>
<dbReference type="Pfam" id="PF10276">
    <property type="entry name" value="zf-CHCC"/>
    <property type="match status" value="1"/>
</dbReference>
<name>A0ABV7RD42_9NEIS</name>
<dbReference type="RefSeq" id="WP_386088645.1">
    <property type="nucleotide sequence ID" value="NZ_JBHRXN010000009.1"/>
</dbReference>
<dbReference type="GO" id="GO:0008270">
    <property type="term" value="F:zinc ion binding"/>
    <property type="evidence" value="ECO:0007669"/>
    <property type="project" value="UniProtKB-KW"/>
</dbReference>
<comment type="caution">
    <text evidence="2">The sequence shown here is derived from an EMBL/GenBank/DDBJ whole genome shotgun (WGS) entry which is preliminary data.</text>
</comment>
<keyword evidence="2" id="KW-0479">Metal-binding</keyword>
<evidence type="ECO:0000313" key="2">
    <source>
        <dbReference type="EMBL" id="MFC3531337.1"/>
    </source>
</evidence>
<accession>A0ABV7RD42</accession>
<protein>
    <submittedName>
        <fullName evidence="2">Zinc-finger domain-containing protein</fullName>
    </submittedName>
</protein>
<sequence>MAELKENTARVIEVSAKDLPLHCPTPDQVKWNSHPRVYLPIIKNGGEALCPYCGTQYKFTGPLPHGHH</sequence>
<dbReference type="Proteomes" id="UP001595741">
    <property type="component" value="Unassembled WGS sequence"/>
</dbReference>
<keyword evidence="2" id="KW-0863">Zinc-finger</keyword>
<reference evidence="3" key="1">
    <citation type="journal article" date="2019" name="Int. J. Syst. Evol. Microbiol.">
        <title>The Global Catalogue of Microorganisms (GCM) 10K type strain sequencing project: providing services to taxonomists for standard genome sequencing and annotation.</title>
        <authorList>
            <consortium name="The Broad Institute Genomics Platform"/>
            <consortium name="The Broad Institute Genome Sequencing Center for Infectious Disease"/>
            <person name="Wu L."/>
            <person name="Ma J."/>
        </authorList>
    </citation>
    <scope>NUCLEOTIDE SEQUENCE [LARGE SCALE GENOMIC DNA]</scope>
    <source>
        <strain evidence="3">KCTC 42742</strain>
    </source>
</reference>
<gene>
    <name evidence="2" type="ORF">ACFOLG_03995</name>
</gene>
<dbReference type="InterPro" id="IPR019401">
    <property type="entry name" value="Znf_CHCC"/>
</dbReference>
<feature type="domain" description="Zinc finger CHCC-type" evidence="1">
    <location>
        <begin position="33"/>
        <end position="57"/>
    </location>
</feature>